<name>A0A7J7FIY2_DICBM</name>
<dbReference type="EMBL" id="JACDTQ010000495">
    <property type="protein sequence ID" value="KAF5928000.1"/>
    <property type="molecule type" value="Genomic_DNA"/>
</dbReference>
<evidence type="ECO:0000313" key="3">
    <source>
        <dbReference type="EMBL" id="KAF5928000.1"/>
    </source>
</evidence>
<feature type="region of interest" description="Disordered" evidence="1">
    <location>
        <begin position="314"/>
        <end position="359"/>
    </location>
</feature>
<dbReference type="Proteomes" id="UP000551758">
    <property type="component" value="Unassembled WGS sequence"/>
</dbReference>
<protein>
    <recommendedName>
        <fullName evidence="2">Germinal-centre associated nuclear protein MCM3AP domain-containing protein</fullName>
    </recommendedName>
</protein>
<dbReference type="AlphaFoldDB" id="A0A7J7FIY2"/>
<keyword evidence="4" id="KW-1185">Reference proteome</keyword>
<feature type="compositionally biased region" description="Polar residues" evidence="1">
    <location>
        <begin position="174"/>
        <end position="184"/>
    </location>
</feature>
<evidence type="ECO:0000313" key="4">
    <source>
        <dbReference type="Proteomes" id="UP000551758"/>
    </source>
</evidence>
<gene>
    <name evidence="3" type="ORF">HPG69_014158</name>
</gene>
<evidence type="ECO:0000256" key="1">
    <source>
        <dbReference type="SAM" id="MobiDB-lite"/>
    </source>
</evidence>
<evidence type="ECO:0000259" key="2">
    <source>
        <dbReference type="Pfam" id="PF16769"/>
    </source>
</evidence>
<sequence length="373" mass="40425">MITANEILDFINDLQRTPRGLRGAQRLVSLCPCALDLCPQAFSQYMQDPAPSGAVERRAALPGPRGVLQQLCSLSWPLPKFAQVGTAGRFLPFPGTPEHLAWPKTAVFSFQLLQMGPLPSGLRGRSSCIPDSQRSPDAACPPVQGGERAPQNTPQVESKRPSPGWEQGPWLPRSSGTTSLSVHQPQAEALDAPRAAHHVRDTKASQNADTEGITADSGEFGDKVFIILQTVFPLYFITGTVGKRSVEGDRAEDSLPSVRPAVCCWRKRRARGLKTNFSNGCLKTQEHLQIQRPFPSTFLRLGCLPQTIEPVMKTSATNSPQNDRSGEQPQLSEAAGASLTKPEAPGKADPLSSREEEVASELHLSDLLEVVDI</sequence>
<feature type="compositionally biased region" description="Polar residues" evidence="1">
    <location>
        <begin position="314"/>
        <end position="331"/>
    </location>
</feature>
<feature type="domain" description="Germinal-centre associated nuclear protein MCM3AP" evidence="2">
    <location>
        <begin position="69"/>
        <end position="120"/>
    </location>
</feature>
<dbReference type="InterPro" id="IPR031907">
    <property type="entry name" value="MCM3AP_GANP"/>
</dbReference>
<dbReference type="Pfam" id="PF16769">
    <property type="entry name" value="MCM3AP_GANP"/>
    <property type="match status" value="2"/>
</dbReference>
<feature type="region of interest" description="Disordered" evidence="1">
    <location>
        <begin position="123"/>
        <end position="215"/>
    </location>
</feature>
<proteinExistence type="predicted"/>
<accession>A0A7J7FIY2</accession>
<reference evidence="3 4" key="1">
    <citation type="journal article" date="2020" name="Mol. Biol. Evol.">
        <title>Interspecific Gene Flow and the Evolution of Specialization in Black and White Rhinoceros.</title>
        <authorList>
            <person name="Moodley Y."/>
            <person name="Westbury M.V."/>
            <person name="Russo I.M."/>
            <person name="Gopalakrishnan S."/>
            <person name="Rakotoarivelo A."/>
            <person name="Olsen R.A."/>
            <person name="Prost S."/>
            <person name="Tunstall T."/>
            <person name="Ryder O.A."/>
            <person name="Dalen L."/>
            <person name="Bruford M.W."/>
        </authorList>
    </citation>
    <scope>NUCLEOTIDE SEQUENCE [LARGE SCALE GENOMIC DNA]</scope>
    <source>
        <strain evidence="3">SBR-YM</strain>
        <tissue evidence="3">Skin</tissue>
    </source>
</reference>
<feature type="domain" description="Germinal-centre associated nuclear protein MCM3AP" evidence="2">
    <location>
        <begin position="301"/>
        <end position="369"/>
    </location>
</feature>
<comment type="caution">
    <text evidence="3">The sequence shown here is derived from an EMBL/GenBank/DDBJ whole genome shotgun (WGS) entry which is preliminary data.</text>
</comment>
<organism evidence="3 4">
    <name type="scientific">Diceros bicornis minor</name>
    <name type="common">South-central black rhinoceros</name>
    <dbReference type="NCBI Taxonomy" id="77932"/>
    <lineage>
        <taxon>Eukaryota</taxon>
        <taxon>Metazoa</taxon>
        <taxon>Chordata</taxon>
        <taxon>Craniata</taxon>
        <taxon>Vertebrata</taxon>
        <taxon>Euteleostomi</taxon>
        <taxon>Mammalia</taxon>
        <taxon>Eutheria</taxon>
        <taxon>Laurasiatheria</taxon>
        <taxon>Perissodactyla</taxon>
        <taxon>Rhinocerotidae</taxon>
        <taxon>Diceros</taxon>
    </lineage>
</organism>